<dbReference type="AlphaFoldDB" id="A0A0S4JMJ2"/>
<evidence type="ECO:0000313" key="2">
    <source>
        <dbReference type="EMBL" id="CUG91439.1"/>
    </source>
</evidence>
<dbReference type="VEuPathDB" id="TriTrypDB:BSAL_32095"/>
<proteinExistence type="predicted"/>
<evidence type="ECO:0000313" key="3">
    <source>
        <dbReference type="Proteomes" id="UP000051952"/>
    </source>
</evidence>
<accession>A0A0S4JMJ2</accession>
<dbReference type="Proteomes" id="UP000051952">
    <property type="component" value="Unassembled WGS sequence"/>
</dbReference>
<keyword evidence="1" id="KW-0732">Signal</keyword>
<dbReference type="EMBL" id="CYKH01001926">
    <property type="protein sequence ID" value="CUG91439.1"/>
    <property type="molecule type" value="Genomic_DNA"/>
</dbReference>
<gene>
    <name evidence="2" type="ORF">BSAL_32095</name>
</gene>
<organism evidence="2 3">
    <name type="scientific">Bodo saltans</name>
    <name type="common">Flagellated protozoan</name>
    <dbReference type="NCBI Taxonomy" id="75058"/>
    <lineage>
        <taxon>Eukaryota</taxon>
        <taxon>Discoba</taxon>
        <taxon>Euglenozoa</taxon>
        <taxon>Kinetoplastea</taxon>
        <taxon>Metakinetoplastina</taxon>
        <taxon>Eubodonida</taxon>
        <taxon>Bodonidae</taxon>
        <taxon>Bodo</taxon>
    </lineage>
</organism>
<sequence length="122" mass="13285">MRISLAAFFTILLAFIAPLALVDACTRDEHCVPSSCCHATACVDTTKVPAPNCTEVMCTGGCHMESLDCGGECRCSKSQVCSPYIRTGMPPDSSPQHQWVDLSNQPPAAPQKIIRYVKRLRK</sequence>
<evidence type="ECO:0000256" key="1">
    <source>
        <dbReference type="SAM" id="SignalP"/>
    </source>
</evidence>
<protein>
    <submittedName>
        <fullName evidence="2">Membrane-associated protein, putative</fullName>
    </submittedName>
</protein>
<feature type="signal peptide" evidence="1">
    <location>
        <begin position="1"/>
        <end position="24"/>
    </location>
</feature>
<feature type="chain" id="PRO_5006622550" evidence="1">
    <location>
        <begin position="25"/>
        <end position="122"/>
    </location>
</feature>
<reference evidence="3" key="1">
    <citation type="submission" date="2015-09" db="EMBL/GenBank/DDBJ databases">
        <authorList>
            <consortium name="Pathogen Informatics"/>
        </authorList>
    </citation>
    <scope>NUCLEOTIDE SEQUENCE [LARGE SCALE GENOMIC DNA]</scope>
    <source>
        <strain evidence="3">Lake Konstanz</strain>
    </source>
</reference>
<name>A0A0S4JMJ2_BODSA</name>
<keyword evidence="3" id="KW-1185">Reference proteome</keyword>